<dbReference type="OrthoDB" id="1470350at2759"/>
<keyword evidence="3" id="KW-1185">Reference proteome</keyword>
<dbReference type="Pfam" id="PF00067">
    <property type="entry name" value="p450"/>
    <property type="match status" value="1"/>
</dbReference>
<dbReference type="STRING" id="1182542.W9XKW8"/>
<dbReference type="GO" id="GO:0005506">
    <property type="term" value="F:iron ion binding"/>
    <property type="evidence" value="ECO:0007669"/>
    <property type="project" value="InterPro"/>
</dbReference>
<sequence>MEPNAKGLGFVTLPTISTPKDIVSLLASVIAARLLLRTFYTTILYPELFTPLKHIPTPAGRSLGKGTTAPSQKSHAARLRYWSKTVPNNGLIRYYLPGNQERVLVTSPKALAEILVAHPTDFTKPKATRERLWYITGRGLLLAEGEEHKIQRKSLVPAFSFRHVKDLYPVFWSKARELTDSLEKEIKKAPAKATRATLDIIGVAGMNHDFDALHDPDNLLNRQYRRLRQEPSWIEVLCSFVTSLLSPKDASIVSQLPTSRKREVKEASDYIRSVCRSIIQEKREKSESDQTTSEVDIIAVALKSGVFTDANLVDQMMTFLAAGHGTTSHALQWAVHVLCKHGQIQTRLRQEVRDNLPSITDSESTISATELDRLPYLHAFCNELLRFYPPVPITVREALHDMTVAGQRIPKGTTFTIAPGVTNLDEQLWGPDAGKFDPERWMQKGCANTGGVQNHLGFLTFLHGPRSCIGATFARSELACLVAALVGRFRLELEDPNKEVEPTQRGIGAAPVDGVRTRLEVVDGW</sequence>
<dbReference type="Gene3D" id="1.10.630.10">
    <property type="entry name" value="Cytochrome P450"/>
    <property type="match status" value="1"/>
</dbReference>
<dbReference type="PRINTS" id="PR00385">
    <property type="entry name" value="P450"/>
</dbReference>
<organism evidence="2 3">
    <name type="scientific">Capronia epimyces CBS 606.96</name>
    <dbReference type="NCBI Taxonomy" id="1182542"/>
    <lineage>
        <taxon>Eukaryota</taxon>
        <taxon>Fungi</taxon>
        <taxon>Dikarya</taxon>
        <taxon>Ascomycota</taxon>
        <taxon>Pezizomycotina</taxon>
        <taxon>Eurotiomycetes</taxon>
        <taxon>Chaetothyriomycetidae</taxon>
        <taxon>Chaetothyriales</taxon>
        <taxon>Herpotrichiellaceae</taxon>
        <taxon>Capronia</taxon>
    </lineage>
</organism>
<accession>W9XKW8</accession>
<dbReference type="AlphaFoldDB" id="W9XKW8"/>
<gene>
    <name evidence="2" type="ORF">A1O3_07112</name>
</gene>
<dbReference type="RefSeq" id="XP_007735416.1">
    <property type="nucleotide sequence ID" value="XM_007737226.1"/>
</dbReference>
<comment type="caution">
    <text evidence="2">The sequence shown here is derived from an EMBL/GenBank/DDBJ whole genome shotgun (WGS) entry which is preliminary data.</text>
</comment>
<dbReference type="InterPro" id="IPR001128">
    <property type="entry name" value="Cyt_P450"/>
</dbReference>
<dbReference type="Proteomes" id="UP000019478">
    <property type="component" value="Unassembled WGS sequence"/>
</dbReference>
<dbReference type="GO" id="GO:0004497">
    <property type="term" value="F:monooxygenase activity"/>
    <property type="evidence" value="ECO:0007669"/>
    <property type="project" value="InterPro"/>
</dbReference>
<dbReference type="InterPro" id="IPR036396">
    <property type="entry name" value="Cyt_P450_sf"/>
</dbReference>
<dbReference type="GeneID" id="19171216"/>
<keyword evidence="1" id="KW-0479">Metal-binding</keyword>
<dbReference type="CDD" id="cd11069">
    <property type="entry name" value="CYP_FUM15-like"/>
    <property type="match status" value="1"/>
</dbReference>
<dbReference type="PRINTS" id="PR00463">
    <property type="entry name" value="EP450I"/>
</dbReference>
<keyword evidence="1" id="KW-0408">Iron</keyword>
<dbReference type="GO" id="GO:0016705">
    <property type="term" value="F:oxidoreductase activity, acting on paired donors, with incorporation or reduction of molecular oxygen"/>
    <property type="evidence" value="ECO:0007669"/>
    <property type="project" value="InterPro"/>
</dbReference>
<dbReference type="SUPFAM" id="SSF48264">
    <property type="entry name" value="Cytochrome P450"/>
    <property type="match status" value="1"/>
</dbReference>
<dbReference type="FunFam" id="1.10.630.10:FF:000051">
    <property type="entry name" value="Cytochrome P450 monooxygenase (Fum15)"/>
    <property type="match status" value="1"/>
</dbReference>
<keyword evidence="1" id="KW-0349">Heme</keyword>
<dbReference type="HOGENOM" id="CLU_001570_5_11_1"/>
<dbReference type="GO" id="GO:0020037">
    <property type="term" value="F:heme binding"/>
    <property type="evidence" value="ECO:0007669"/>
    <property type="project" value="InterPro"/>
</dbReference>
<dbReference type="eggNOG" id="KOG0157">
    <property type="taxonomic scope" value="Eukaryota"/>
</dbReference>
<evidence type="ECO:0000256" key="1">
    <source>
        <dbReference type="PIRSR" id="PIRSR602401-1"/>
    </source>
</evidence>
<dbReference type="EMBL" id="AMGY01000006">
    <property type="protein sequence ID" value="EXJ80828.1"/>
    <property type="molecule type" value="Genomic_DNA"/>
</dbReference>
<proteinExistence type="predicted"/>
<evidence type="ECO:0000313" key="2">
    <source>
        <dbReference type="EMBL" id="EXJ80828.1"/>
    </source>
</evidence>
<dbReference type="PANTHER" id="PTHR24305:SF227">
    <property type="entry name" value="P450, PUTATIVE (EUROFUNG)-RELATED"/>
    <property type="match status" value="1"/>
</dbReference>
<dbReference type="InterPro" id="IPR050121">
    <property type="entry name" value="Cytochrome_P450_monoxygenase"/>
</dbReference>
<evidence type="ECO:0000313" key="3">
    <source>
        <dbReference type="Proteomes" id="UP000019478"/>
    </source>
</evidence>
<protein>
    <submittedName>
        <fullName evidence="2">Cytochrome P450 oxidoreductase</fullName>
    </submittedName>
</protein>
<dbReference type="InterPro" id="IPR002401">
    <property type="entry name" value="Cyt_P450_E_grp-I"/>
</dbReference>
<feature type="binding site" description="axial binding residue" evidence="1">
    <location>
        <position position="468"/>
    </location>
    <ligand>
        <name>heme</name>
        <dbReference type="ChEBI" id="CHEBI:30413"/>
    </ligand>
    <ligandPart>
        <name>Fe</name>
        <dbReference type="ChEBI" id="CHEBI:18248"/>
    </ligandPart>
</feature>
<name>W9XKW8_9EURO</name>
<comment type="cofactor">
    <cofactor evidence="1">
        <name>heme</name>
        <dbReference type="ChEBI" id="CHEBI:30413"/>
    </cofactor>
</comment>
<reference evidence="2 3" key="1">
    <citation type="submission" date="2013-03" db="EMBL/GenBank/DDBJ databases">
        <title>The Genome Sequence of Capronia epimyces CBS 606.96.</title>
        <authorList>
            <consortium name="The Broad Institute Genomics Platform"/>
            <person name="Cuomo C."/>
            <person name="de Hoog S."/>
            <person name="Gorbushina A."/>
            <person name="Walker B."/>
            <person name="Young S.K."/>
            <person name="Zeng Q."/>
            <person name="Gargeya S."/>
            <person name="Fitzgerald M."/>
            <person name="Haas B."/>
            <person name="Abouelleil A."/>
            <person name="Allen A.W."/>
            <person name="Alvarado L."/>
            <person name="Arachchi H.M."/>
            <person name="Berlin A.M."/>
            <person name="Chapman S.B."/>
            <person name="Gainer-Dewar J."/>
            <person name="Goldberg J."/>
            <person name="Griggs A."/>
            <person name="Gujja S."/>
            <person name="Hansen M."/>
            <person name="Howarth C."/>
            <person name="Imamovic A."/>
            <person name="Ireland A."/>
            <person name="Larimer J."/>
            <person name="McCowan C."/>
            <person name="Murphy C."/>
            <person name="Pearson M."/>
            <person name="Poon T.W."/>
            <person name="Priest M."/>
            <person name="Roberts A."/>
            <person name="Saif S."/>
            <person name="Shea T."/>
            <person name="Sisk P."/>
            <person name="Sykes S."/>
            <person name="Wortman J."/>
            <person name="Nusbaum C."/>
            <person name="Birren B."/>
        </authorList>
    </citation>
    <scope>NUCLEOTIDE SEQUENCE [LARGE SCALE GENOMIC DNA]</scope>
    <source>
        <strain evidence="2 3">CBS 606.96</strain>
    </source>
</reference>
<dbReference type="PANTHER" id="PTHR24305">
    <property type="entry name" value="CYTOCHROME P450"/>
    <property type="match status" value="1"/>
</dbReference>